<reference evidence="1 2" key="1">
    <citation type="journal article" date="2009" name="Proc. Natl. Acad. Sci. U.S.A.">
        <title>The genomic basis of trophic strategy in marine bacteria.</title>
        <authorList>
            <person name="Lauro F.M."/>
            <person name="McDougald D."/>
            <person name="Thomas T."/>
            <person name="Williams T.J."/>
            <person name="Egan S."/>
            <person name="Rice S."/>
            <person name="DeMaere M.Z."/>
            <person name="Ting L."/>
            <person name="Ertan H."/>
            <person name="Johnson J."/>
            <person name="Ferriera S."/>
            <person name="Lapidus A."/>
            <person name="Anderson I."/>
            <person name="Kyrpides N."/>
            <person name="Munk A.C."/>
            <person name="Detter C."/>
            <person name="Han C.S."/>
            <person name="Brown M.V."/>
            <person name="Robb F.T."/>
            <person name="Kjelleberg S."/>
            <person name="Cavicchioli R."/>
        </authorList>
    </citation>
    <scope>NUCLEOTIDE SEQUENCE [LARGE SCALE GENOMIC DNA]</scope>
    <source>
        <strain evidence="1 2">S14</strain>
    </source>
</reference>
<proteinExistence type="predicted"/>
<dbReference type="AlphaFoldDB" id="Q1ZQA7"/>
<protein>
    <submittedName>
        <fullName evidence="1">Threonyl-tRNA synthetase</fullName>
        <ecNumber evidence="1">6.1.1.3</ecNumber>
    </submittedName>
</protein>
<dbReference type="EC" id="6.1.1.3" evidence="1"/>
<keyword evidence="1" id="KW-0436">Ligase</keyword>
<name>Q1ZQA7_PHOAS</name>
<sequence>MSFNSGATHQVAHVEFIKLSEAFTNKKRFTFDTAILSGTLKEKRGCTIANGLKGLQRIPLN</sequence>
<comment type="caution">
    <text evidence="1">The sequence shown here is derived from an EMBL/GenBank/DDBJ whole genome shotgun (WGS) entry which is preliminary data.</text>
</comment>
<gene>
    <name evidence="1" type="ORF">VAS14_01691</name>
</gene>
<evidence type="ECO:0000313" key="1">
    <source>
        <dbReference type="EMBL" id="EAS64390.1"/>
    </source>
</evidence>
<organism evidence="1 2">
    <name type="scientific">Photobacterium angustum (strain S14 / CCUG 15956)</name>
    <name type="common">Vibrio sp. (strain S14 / CCUG 15956)</name>
    <dbReference type="NCBI Taxonomy" id="314292"/>
    <lineage>
        <taxon>Bacteria</taxon>
        <taxon>Pseudomonadati</taxon>
        <taxon>Pseudomonadota</taxon>
        <taxon>Gammaproteobacteria</taxon>
        <taxon>Vibrionales</taxon>
        <taxon>Vibrionaceae</taxon>
        <taxon>Photobacterium</taxon>
    </lineage>
</organism>
<dbReference type="Proteomes" id="UP000001603">
    <property type="component" value="Unassembled WGS sequence"/>
</dbReference>
<keyword evidence="1" id="KW-0030">Aminoacyl-tRNA synthetase</keyword>
<accession>Q1ZQA7</accession>
<dbReference type="GO" id="GO:0004829">
    <property type="term" value="F:threonine-tRNA ligase activity"/>
    <property type="evidence" value="ECO:0007669"/>
    <property type="project" value="UniProtKB-EC"/>
</dbReference>
<evidence type="ECO:0000313" key="2">
    <source>
        <dbReference type="Proteomes" id="UP000001603"/>
    </source>
</evidence>
<dbReference type="HOGENOM" id="CLU_2918687_0_0_6"/>
<dbReference type="EMBL" id="AAOJ01000003">
    <property type="protein sequence ID" value="EAS64390.1"/>
    <property type="molecule type" value="Genomic_DNA"/>
</dbReference>